<sequence>MLIKEHGKLAPQTLSISLAIHIKAFYTDKKLHK</sequence>
<accession>A0A2P2P7A1</accession>
<dbReference type="EMBL" id="GGEC01070083">
    <property type="protein sequence ID" value="MBX50567.1"/>
    <property type="molecule type" value="Transcribed_RNA"/>
</dbReference>
<protein>
    <submittedName>
        <fullName evidence="1">Uncharacterized protein</fullName>
    </submittedName>
</protein>
<name>A0A2P2P7A1_RHIMU</name>
<organism evidence="1">
    <name type="scientific">Rhizophora mucronata</name>
    <name type="common">Asiatic mangrove</name>
    <dbReference type="NCBI Taxonomy" id="61149"/>
    <lineage>
        <taxon>Eukaryota</taxon>
        <taxon>Viridiplantae</taxon>
        <taxon>Streptophyta</taxon>
        <taxon>Embryophyta</taxon>
        <taxon>Tracheophyta</taxon>
        <taxon>Spermatophyta</taxon>
        <taxon>Magnoliopsida</taxon>
        <taxon>eudicotyledons</taxon>
        <taxon>Gunneridae</taxon>
        <taxon>Pentapetalae</taxon>
        <taxon>rosids</taxon>
        <taxon>fabids</taxon>
        <taxon>Malpighiales</taxon>
        <taxon>Rhizophoraceae</taxon>
        <taxon>Rhizophora</taxon>
    </lineage>
</organism>
<proteinExistence type="predicted"/>
<reference evidence="1" key="1">
    <citation type="submission" date="2018-02" db="EMBL/GenBank/DDBJ databases">
        <title>Rhizophora mucronata_Transcriptome.</title>
        <authorList>
            <person name="Meera S.P."/>
            <person name="Sreeshan A."/>
            <person name="Augustine A."/>
        </authorList>
    </citation>
    <scope>NUCLEOTIDE SEQUENCE</scope>
    <source>
        <tissue evidence="1">Leaf</tissue>
    </source>
</reference>
<evidence type="ECO:0000313" key="1">
    <source>
        <dbReference type="EMBL" id="MBX50567.1"/>
    </source>
</evidence>
<dbReference type="AlphaFoldDB" id="A0A2P2P7A1"/>